<name>A0AAE3WG14_9RHOB</name>
<evidence type="ECO:0000259" key="7">
    <source>
        <dbReference type="PROSITE" id="PS51085"/>
    </source>
</evidence>
<reference evidence="8" key="2">
    <citation type="submission" date="2023-02" db="EMBL/GenBank/DDBJ databases">
        <title>'Rhodoalgimonas zhirmunskyi' gen. nov., isolated from a red alga.</title>
        <authorList>
            <person name="Nedashkovskaya O.I."/>
            <person name="Otstavnykh N.Y."/>
            <person name="Bystritskaya E.P."/>
            <person name="Balabanova L.A."/>
            <person name="Isaeva M.P."/>
        </authorList>
    </citation>
    <scope>NUCLEOTIDE SEQUENCE</scope>
    <source>
        <strain evidence="8">KCTC 52189</strain>
    </source>
</reference>
<dbReference type="Proteomes" id="UP001226762">
    <property type="component" value="Unassembled WGS sequence"/>
</dbReference>
<reference evidence="8" key="1">
    <citation type="submission" date="2022-07" db="EMBL/GenBank/DDBJ databases">
        <authorList>
            <person name="Otstavnykh N."/>
            <person name="Isaeva M."/>
            <person name="Bystritskaya E."/>
        </authorList>
    </citation>
    <scope>NUCLEOTIDE SEQUENCE</scope>
    <source>
        <strain evidence="8">KCTC 52189</strain>
    </source>
</reference>
<keyword evidence="9" id="KW-1185">Reference proteome</keyword>
<dbReference type="GO" id="GO:0140647">
    <property type="term" value="P:P450-containing electron transport chain"/>
    <property type="evidence" value="ECO:0007669"/>
    <property type="project" value="InterPro"/>
</dbReference>
<feature type="domain" description="2Fe-2S ferredoxin-type" evidence="7">
    <location>
        <begin position="1"/>
        <end position="103"/>
    </location>
</feature>
<dbReference type="Pfam" id="PF00111">
    <property type="entry name" value="Fer2"/>
    <property type="match status" value="1"/>
</dbReference>
<dbReference type="AlphaFoldDB" id="A0AAE3WG14"/>
<dbReference type="InterPro" id="IPR036010">
    <property type="entry name" value="2Fe-2S_ferredoxin-like_sf"/>
</dbReference>
<dbReference type="InterPro" id="IPR001055">
    <property type="entry name" value="Adrenodoxin-like"/>
</dbReference>
<dbReference type="PANTHER" id="PTHR23426:SF65">
    <property type="entry name" value="FERREDOXIN-2, MITOCHONDRIAL"/>
    <property type="match status" value="1"/>
</dbReference>
<comment type="caution">
    <text evidence="8">The sequence shown here is derived from an EMBL/GenBank/DDBJ whole genome shotgun (WGS) entry which is preliminary data.</text>
</comment>
<keyword evidence="5" id="KW-0411">Iron-sulfur</keyword>
<evidence type="ECO:0000256" key="3">
    <source>
        <dbReference type="ARBA" id="ARBA00022723"/>
    </source>
</evidence>
<dbReference type="GO" id="GO:0009055">
    <property type="term" value="F:electron transfer activity"/>
    <property type="evidence" value="ECO:0007669"/>
    <property type="project" value="TreeGrafter"/>
</dbReference>
<dbReference type="PANTHER" id="PTHR23426">
    <property type="entry name" value="FERREDOXIN/ADRENODOXIN"/>
    <property type="match status" value="1"/>
</dbReference>
<dbReference type="GO" id="GO:0046872">
    <property type="term" value="F:metal ion binding"/>
    <property type="evidence" value="ECO:0007669"/>
    <property type="project" value="UniProtKB-KW"/>
</dbReference>
<comment type="cofactor">
    <cofactor evidence="6">
        <name>[2Fe-2S] cluster</name>
        <dbReference type="ChEBI" id="CHEBI:190135"/>
    </cofactor>
</comment>
<evidence type="ECO:0000256" key="5">
    <source>
        <dbReference type="ARBA" id="ARBA00023014"/>
    </source>
</evidence>
<evidence type="ECO:0000256" key="1">
    <source>
        <dbReference type="ARBA" id="ARBA00010914"/>
    </source>
</evidence>
<keyword evidence="3" id="KW-0479">Metal-binding</keyword>
<dbReference type="PRINTS" id="PR00355">
    <property type="entry name" value="ADRENODOXIN"/>
</dbReference>
<evidence type="ECO:0000256" key="6">
    <source>
        <dbReference type="ARBA" id="ARBA00034078"/>
    </source>
</evidence>
<dbReference type="InterPro" id="IPR012675">
    <property type="entry name" value="Beta-grasp_dom_sf"/>
</dbReference>
<dbReference type="Gene3D" id="3.10.20.30">
    <property type="match status" value="1"/>
</dbReference>
<dbReference type="EMBL" id="JANHAX010000006">
    <property type="protein sequence ID" value="MDQ2091755.1"/>
    <property type="molecule type" value="Genomic_DNA"/>
</dbReference>
<dbReference type="InterPro" id="IPR001041">
    <property type="entry name" value="2Fe-2S_ferredoxin-type"/>
</dbReference>
<evidence type="ECO:0000256" key="4">
    <source>
        <dbReference type="ARBA" id="ARBA00023004"/>
    </source>
</evidence>
<keyword evidence="2" id="KW-0001">2Fe-2S</keyword>
<evidence type="ECO:0000256" key="2">
    <source>
        <dbReference type="ARBA" id="ARBA00022714"/>
    </source>
</evidence>
<organism evidence="8 9">
    <name type="scientific">Marimonas arenosa</name>
    <dbReference type="NCBI Taxonomy" id="1795305"/>
    <lineage>
        <taxon>Bacteria</taxon>
        <taxon>Pseudomonadati</taxon>
        <taxon>Pseudomonadota</taxon>
        <taxon>Alphaproteobacteria</taxon>
        <taxon>Rhodobacterales</taxon>
        <taxon>Paracoccaceae</taxon>
        <taxon>Marimonas</taxon>
    </lineage>
</organism>
<dbReference type="GO" id="GO:0051537">
    <property type="term" value="F:2 iron, 2 sulfur cluster binding"/>
    <property type="evidence" value="ECO:0007669"/>
    <property type="project" value="UniProtKB-KW"/>
</dbReference>
<dbReference type="CDD" id="cd00207">
    <property type="entry name" value="fer2"/>
    <property type="match status" value="1"/>
</dbReference>
<dbReference type="PROSITE" id="PS51085">
    <property type="entry name" value="2FE2S_FER_2"/>
    <property type="match status" value="1"/>
</dbReference>
<dbReference type="RefSeq" id="WP_306737054.1">
    <property type="nucleotide sequence ID" value="NZ_JANHAX010000006.1"/>
</dbReference>
<evidence type="ECO:0000313" key="9">
    <source>
        <dbReference type="Proteomes" id="UP001226762"/>
    </source>
</evidence>
<proteinExistence type="inferred from homology"/>
<sequence length="103" mass="10847">MKVTFELADGTEIKTDAGAGMTLKDVALAASVPNITGDCGGNLSCATCHVVVPEDWVEKVGGPGEIEDEMLDVTMAPREATSRLSCQIEITEALDGLRVRVPE</sequence>
<comment type="similarity">
    <text evidence="1">Belongs to the adrenodoxin/putidaredoxin family.</text>
</comment>
<protein>
    <submittedName>
        <fullName evidence="8">2Fe-2S iron-sulfur cluster-binding protein</fullName>
    </submittedName>
</protein>
<dbReference type="SUPFAM" id="SSF54292">
    <property type="entry name" value="2Fe-2S ferredoxin-like"/>
    <property type="match status" value="1"/>
</dbReference>
<keyword evidence="4" id="KW-0408">Iron</keyword>
<evidence type="ECO:0000313" key="8">
    <source>
        <dbReference type="EMBL" id="MDQ2091755.1"/>
    </source>
</evidence>
<gene>
    <name evidence="8" type="ORF">NO357_17780</name>
</gene>
<accession>A0AAE3WG14</accession>